<comment type="caution">
    <text evidence="1">The sequence shown here is derived from an EMBL/GenBank/DDBJ whole genome shotgun (WGS) entry which is preliminary data.</text>
</comment>
<protein>
    <submittedName>
        <fullName evidence="1">Uncharacterized protein</fullName>
    </submittedName>
</protein>
<gene>
    <name evidence="1" type="ORF">GGP41_001081</name>
</gene>
<organism evidence="1 2">
    <name type="scientific">Cochliobolus sativus</name>
    <name type="common">Common root rot and spot blotch fungus</name>
    <name type="synonym">Bipolaris sorokiniana</name>
    <dbReference type="NCBI Taxonomy" id="45130"/>
    <lineage>
        <taxon>Eukaryota</taxon>
        <taxon>Fungi</taxon>
        <taxon>Dikarya</taxon>
        <taxon>Ascomycota</taxon>
        <taxon>Pezizomycotina</taxon>
        <taxon>Dothideomycetes</taxon>
        <taxon>Pleosporomycetidae</taxon>
        <taxon>Pleosporales</taxon>
        <taxon>Pleosporineae</taxon>
        <taxon>Pleosporaceae</taxon>
        <taxon>Bipolaris</taxon>
    </lineage>
</organism>
<dbReference type="Proteomes" id="UP000624244">
    <property type="component" value="Unassembled WGS sequence"/>
</dbReference>
<accession>A0A8H5Z9D9</accession>
<proteinExistence type="predicted"/>
<dbReference type="EMBL" id="WNKQ01000020">
    <property type="protein sequence ID" value="KAF5845017.1"/>
    <property type="molecule type" value="Genomic_DNA"/>
</dbReference>
<evidence type="ECO:0000313" key="2">
    <source>
        <dbReference type="Proteomes" id="UP000624244"/>
    </source>
</evidence>
<evidence type="ECO:0000313" key="1">
    <source>
        <dbReference type="EMBL" id="KAF5845017.1"/>
    </source>
</evidence>
<name>A0A8H5Z9D9_COCSA</name>
<dbReference type="AlphaFoldDB" id="A0A8H5Z9D9"/>
<sequence length="112" mass="13182">MTKLQIRQEFVPQAQFSFASGPTFFPYHTSPFEWDFKAFAEHKLLFWHASPEVFAIQHERWVVWTHCDTACGHILTALTWCSQEGQALTFAYILHSLSGKHFTLLFFRQEEN</sequence>
<reference evidence="1" key="1">
    <citation type="submission" date="2019-11" db="EMBL/GenBank/DDBJ databases">
        <title>Bipolaris sorokiniana Genome sequencing.</title>
        <authorList>
            <person name="Wang H."/>
        </authorList>
    </citation>
    <scope>NUCLEOTIDE SEQUENCE</scope>
</reference>